<accession>A0ABP6WH70</accession>
<protein>
    <recommendedName>
        <fullName evidence="3">Right handed beta helix region</fullName>
    </recommendedName>
</protein>
<organism evidence="1 2">
    <name type="scientific">Microlunatus spumicola</name>
    <dbReference type="NCBI Taxonomy" id="81499"/>
    <lineage>
        <taxon>Bacteria</taxon>
        <taxon>Bacillati</taxon>
        <taxon>Actinomycetota</taxon>
        <taxon>Actinomycetes</taxon>
        <taxon>Propionibacteriales</taxon>
        <taxon>Propionibacteriaceae</taxon>
        <taxon>Microlunatus</taxon>
    </lineage>
</organism>
<proteinExistence type="predicted"/>
<dbReference type="SUPFAM" id="SSF51126">
    <property type="entry name" value="Pectin lyase-like"/>
    <property type="match status" value="1"/>
</dbReference>
<evidence type="ECO:0000313" key="1">
    <source>
        <dbReference type="EMBL" id="GAA3551681.1"/>
    </source>
</evidence>
<sequence length="223" mass="22970">MIDGKKITSCLVIKANNVTIRNSLITSGGCYFNVLADNGNTGIQLTDVEIDGQGNTGGDSAINGGGFTCLRCDLHGTVDGIKAQSNVVVQDSWIHDLTIGNDSHNDGIQSLGTTSLKVLHNRIVMADGATSAIILSTGSASDMRNVQISGNLLGGGAFTVYGGYEAGRDTLSKISNISVTNNRFTTSVFPRGGAFGPLTSVDSPVAVSGNTWADGTRSGQPVS</sequence>
<dbReference type="EMBL" id="BAAAYR010000001">
    <property type="protein sequence ID" value="GAA3551681.1"/>
    <property type="molecule type" value="Genomic_DNA"/>
</dbReference>
<dbReference type="InterPro" id="IPR011050">
    <property type="entry name" value="Pectin_lyase_fold/virulence"/>
</dbReference>
<keyword evidence="2" id="KW-1185">Reference proteome</keyword>
<evidence type="ECO:0000313" key="2">
    <source>
        <dbReference type="Proteomes" id="UP001500767"/>
    </source>
</evidence>
<gene>
    <name evidence="1" type="ORF">GCM10022197_03280</name>
</gene>
<dbReference type="Proteomes" id="UP001500767">
    <property type="component" value="Unassembled WGS sequence"/>
</dbReference>
<reference evidence="2" key="1">
    <citation type="journal article" date="2019" name="Int. J. Syst. Evol. Microbiol.">
        <title>The Global Catalogue of Microorganisms (GCM) 10K type strain sequencing project: providing services to taxonomists for standard genome sequencing and annotation.</title>
        <authorList>
            <consortium name="The Broad Institute Genomics Platform"/>
            <consortium name="The Broad Institute Genome Sequencing Center for Infectious Disease"/>
            <person name="Wu L."/>
            <person name="Ma J."/>
        </authorList>
    </citation>
    <scope>NUCLEOTIDE SEQUENCE [LARGE SCALE GENOMIC DNA]</scope>
    <source>
        <strain evidence="2">JCM 16540</strain>
    </source>
</reference>
<evidence type="ECO:0008006" key="3">
    <source>
        <dbReference type="Google" id="ProtNLM"/>
    </source>
</evidence>
<comment type="caution">
    <text evidence="1">The sequence shown here is derived from an EMBL/GenBank/DDBJ whole genome shotgun (WGS) entry which is preliminary data.</text>
</comment>
<name>A0ABP6WH70_9ACTN</name>